<reference evidence="1" key="1">
    <citation type="journal article" date="2018" name="Genome Biol. Evol.">
        <title>Genomics and development of Lentinus tigrinus, a white-rot wood-decaying mushroom with dimorphic fruiting bodies.</title>
        <authorList>
            <person name="Wu B."/>
            <person name="Xu Z."/>
            <person name="Knudson A."/>
            <person name="Carlson A."/>
            <person name="Chen N."/>
            <person name="Kovaka S."/>
            <person name="LaButti K."/>
            <person name="Lipzen A."/>
            <person name="Pennachio C."/>
            <person name="Riley R."/>
            <person name="Schakwitz W."/>
            <person name="Umezawa K."/>
            <person name="Ohm R.A."/>
            <person name="Grigoriev I.V."/>
            <person name="Nagy L.G."/>
            <person name="Gibbons J."/>
            <person name="Hibbett D."/>
        </authorList>
    </citation>
    <scope>NUCLEOTIDE SEQUENCE [LARGE SCALE GENOMIC DNA]</scope>
    <source>
        <strain evidence="1">ALCF2SS1-6</strain>
    </source>
</reference>
<evidence type="ECO:0000313" key="2">
    <source>
        <dbReference type="Proteomes" id="UP000313359"/>
    </source>
</evidence>
<gene>
    <name evidence="1" type="ORF">L227DRAFT_441155</name>
</gene>
<accession>A0A5C2RR75</accession>
<proteinExistence type="predicted"/>
<sequence length="158" mass="17807">MCRISGVGKVIAPHSRTYAAIRMEPEATVEALDDPEATAEARSMSPKTYLVFVDMFLSLPWPQSRYFEYLLSPIAPRLRAEDPRLGFTPDMTVPIFPNKPHPSAGREPVHTDPEFPFSNCYHWIGYYVKVCVRARPRELFDHGEAVPCGPSPVLLECS</sequence>
<keyword evidence="2" id="KW-1185">Reference proteome</keyword>
<dbReference type="OrthoDB" id="2930792at2759"/>
<dbReference type="EMBL" id="ML122346">
    <property type="protein sequence ID" value="RPD52666.1"/>
    <property type="molecule type" value="Genomic_DNA"/>
</dbReference>
<organism evidence="1 2">
    <name type="scientific">Lentinus tigrinus ALCF2SS1-6</name>
    <dbReference type="NCBI Taxonomy" id="1328759"/>
    <lineage>
        <taxon>Eukaryota</taxon>
        <taxon>Fungi</taxon>
        <taxon>Dikarya</taxon>
        <taxon>Basidiomycota</taxon>
        <taxon>Agaricomycotina</taxon>
        <taxon>Agaricomycetes</taxon>
        <taxon>Polyporales</taxon>
        <taxon>Polyporaceae</taxon>
        <taxon>Lentinus</taxon>
    </lineage>
</organism>
<evidence type="ECO:0000313" key="1">
    <source>
        <dbReference type="EMBL" id="RPD52666.1"/>
    </source>
</evidence>
<dbReference type="STRING" id="1328759.A0A5C2RR75"/>
<protein>
    <submittedName>
        <fullName evidence="1">Uncharacterized protein</fullName>
    </submittedName>
</protein>
<dbReference type="AlphaFoldDB" id="A0A5C2RR75"/>
<name>A0A5C2RR75_9APHY</name>
<dbReference type="Proteomes" id="UP000313359">
    <property type="component" value="Unassembled WGS sequence"/>
</dbReference>